<dbReference type="Proteomes" id="UP001422759">
    <property type="component" value="Unassembled WGS sequence"/>
</dbReference>
<dbReference type="EMBL" id="BAAANT010000028">
    <property type="protein sequence ID" value="GAA2150067.1"/>
    <property type="molecule type" value="Genomic_DNA"/>
</dbReference>
<evidence type="ECO:0000313" key="1">
    <source>
        <dbReference type="EMBL" id="GAA2150067.1"/>
    </source>
</evidence>
<dbReference type="RefSeq" id="WP_344467617.1">
    <property type="nucleotide sequence ID" value="NZ_BAAANT010000028.1"/>
</dbReference>
<comment type="caution">
    <text evidence="1">The sequence shown here is derived from an EMBL/GenBank/DDBJ whole genome shotgun (WGS) entry which is preliminary data.</text>
</comment>
<evidence type="ECO:0008006" key="3">
    <source>
        <dbReference type="Google" id="ProtNLM"/>
    </source>
</evidence>
<dbReference type="InterPro" id="IPR051797">
    <property type="entry name" value="TrmB-like"/>
</dbReference>
<proteinExistence type="predicted"/>
<keyword evidence="2" id="KW-1185">Reference proteome</keyword>
<reference evidence="2" key="1">
    <citation type="journal article" date="2019" name="Int. J. Syst. Evol. Microbiol.">
        <title>The Global Catalogue of Microorganisms (GCM) 10K type strain sequencing project: providing services to taxonomists for standard genome sequencing and annotation.</title>
        <authorList>
            <consortium name="The Broad Institute Genomics Platform"/>
            <consortium name="The Broad Institute Genome Sequencing Center for Infectious Disease"/>
            <person name="Wu L."/>
            <person name="Ma J."/>
        </authorList>
    </citation>
    <scope>NUCLEOTIDE SEQUENCE [LARGE SCALE GENOMIC DNA]</scope>
    <source>
        <strain evidence="2">JCM 14560</strain>
    </source>
</reference>
<dbReference type="PANTHER" id="PTHR34293:SF1">
    <property type="entry name" value="HTH-TYPE TRANSCRIPTIONAL REGULATOR TRMBL2"/>
    <property type="match status" value="1"/>
</dbReference>
<dbReference type="Gene3D" id="1.10.10.10">
    <property type="entry name" value="Winged helix-like DNA-binding domain superfamily/Winged helix DNA-binding domain"/>
    <property type="match status" value="1"/>
</dbReference>
<name>A0ABP5LMC1_9ACTN</name>
<dbReference type="SUPFAM" id="SSF46689">
    <property type="entry name" value="Homeodomain-like"/>
    <property type="match status" value="1"/>
</dbReference>
<gene>
    <name evidence="1" type="ORF">GCM10009760_43980</name>
</gene>
<dbReference type="InterPro" id="IPR009057">
    <property type="entry name" value="Homeodomain-like_sf"/>
</dbReference>
<accession>A0ABP5LMC1</accession>
<sequence>MSETDEPGLTSGRLGVLSAQARELYRSVLRSQGRLCSDGNGSVDRDHLLELVDIGLLVPDTDSPDVLVAVDPEQLSARLSSMWQRKALDLLSRAVSLPADLQELAEDFRTPEQAGGTIEYVRGKVLINQRLGQLVSSCMEEMLAAQPGGPRPPEALAGVITRDLEMLRRGASIRTIYHPSTRYHTPTREYVATIAEHGGQVRTLDEPYTRLIVIDRRTAVIPVVDDLNLAAFIHDQAVISYLVEEVFERNWSRGLDFDGTRTVPPQVVSRLRQTIVDLLLKGTNHRVIARRLGISERTLARHIAEMREEYHVESLFQLGYVLAQSTHEPHESKEAFD</sequence>
<protein>
    <recommendedName>
        <fullName evidence="3">Homeodomain-like domain-containing protein</fullName>
    </recommendedName>
</protein>
<dbReference type="InterPro" id="IPR036388">
    <property type="entry name" value="WH-like_DNA-bd_sf"/>
</dbReference>
<organism evidence="1 2">
    <name type="scientific">Kitasatospora kazusensis</name>
    <dbReference type="NCBI Taxonomy" id="407974"/>
    <lineage>
        <taxon>Bacteria</taxon>
        <taxon>Bacillati</taxon>
        <taxon>Actinomycetota</taxon>
        <taxon>Actinomycetes</taxon>
        <taxon>Kitasatosporales</taxon>
        <taxon>Streptomycetaceae</taxon>
        <taxon>Kitasatospora</taxon>
    </lineage>
</organism>
<evidence type="ECO:0000313" key="2">
    <source>
        <dbReference type="Proteomes" id="UP001422759"/>
    </source>
</evidence>
<dbReference type="PANTHER" id="PTHR34293">
    <property type="entry name" value="HTH-TYPE TRANSCRIPTIONAL REGULATOR TRMBL2"/>
    <property type="match status" value="1"/>
</dbReference>